<dbReference type="EMBL" id="JARVCO010000012">
    <property type="protein sequence ID" value="MDZ8119835.1"/>
    <property type="molecule type" value="Genomic_DNA"/>
</dbReference>
<keyword evidence="1" id="KW-0175">Coiled coil</keyword>
<accession>A0ABU5N070</accession>
<organism evidence="2 3">
    <name type="scientific">Pontiella agarivorans</name>
    <dbReference type="NCBI Taxonomy" id="3038953"/>
    <lineage>
        <taxon>Bacteria</taxon>
        <taxon>Pseudomonadati</taxon>
        <taxon>Kiritimatiellota</taxon>
        <taxon>Kiritimatiellia</taxon>
        <taxon>Kiritimatiellales</taxon>
        <taxon>Pontiellaceae</taxon>
        <taxon>Pontiella</taxon>
    </lineage>
</organism>
<sequence>MKSNTPYILIGIASFAALISIGAAMTLAAKHKAVKAENFKLKTQIAQMEATLPDVSKEPEIIYLTHNGDTNDITALKSQLAEKEALLQAFQSNTNRPEQRDRNNRQSFEERMAQMKEEDPQGYAEMIKRREERSSQMRYNLAERTATFMDINTSSMTEEELANHEQLIAQMAQIWEMTELFQDPEAAPDRETMREMMEVARDTRPLLETEREVMLKQLGADLGYEGEDAEAFALYIGEIYEATTLNMPGGRGRGSSRGR</sequence>
<comment type="caution">
    <text evidence="2">The sequence shown here is derived from an EMBL/GenBank/DDBJ whole genome shotgun (WGS) entry which is preliminary data.</text>
</comment>
<dbReference type="RefSeq" id="WP_322609617.1">
    <property type="nucleotide sequence ID" value="NZ_JARVCO010000012.1"/>
</dbReference>
<keyword evidence="3" id="KW-1185">Reference proteome</keyword>
<feature type="coiled-coil region" evidence="1">
    <location>
        <begin position="73"/>
        <end position="118"/>
    </location>
</feature>
<reference evidence="2 3" key="1">
    <citation type="journal article" date="2024" name="Appl. Environ. Microbiol.">
        <title>Pontiella agarivorans sp. nov., a novel marine anaerobic bacterium capable of degrading macroalgal polysaccharides and fixing nitrogen.</title>
        <authorList>
            <person name="Liu N."/>
            <person name="Kivenson V."/>
            <person name="Peng X."/>
            <person name="Cui Z."/>
            <person name="Lankiewicz T.S."/>
            <person name="Gosselin K.M."/>
            <person name="English C.J."/>
            <person name="Blair E.M."/>
            <person name="O'Malley M.A."/>
            <person name="Valentine D.L."/>
        </authorList>
    </citation>
    <scope>NUCLEOTIDE SEQUENCE [LARGE SCALE GENOMIC DNA]</scope>
    <source>
        <strain evidence="2 3">NLcol2</strain>
    </source>
</reference>
<protein>
    <submittedName>
        <fullName evidence="2">Uncharacterized protein</fullName>
    </submittedName>
</protein>
<evidence type="ECO:0000313" key="3">
    <source>
        <dbReference type="Proteomes" id="UP001290861"/>
    </source>
</evidence>
<gene>
    <name evidence="2" type="ORF">P9H32_14490</name>
</gene>
<proteinExistence type="predicted"/>
<evidence type="ECO:0000313" key="2">
    <source>
        <dbReference type="EMBL" id="MDZ8119835.1"/>
    </source>
</evidence>
<dbReference type="Proteomes" id="UP001290861">
    <property type="component" value="Unassembled WGS sequence"/>
</dbReference>
<evidence type="ECO:0000256" key="1">
    <source>
        <dbReference type="SAM" id="Coils"/>
    </source>
</evidence>
<name>A0ABU5N070_9BACT</name>